<evidence type="ECO:0000313" key="11">
    <source>
        <dbReference type="Proteomes" id="UP000000591"/>
    </source>
</evidence>
<dbReference type="InterPro" id="IPR018146">
    <property type="entry name" value="Glyoxalase_1_CS"/>
</dbReference>
<dbReference type="RefSeq" id="NP_984382.1">
    <property type="nucleotide sequence ID" value="NM_209735.1"/>
</dbReference>
<dbReference type="CDD" id="cd07233">
    <property type="entry name" value="GlxI_Zn"/>
    <property type="match status" value="2"/>
</dbReference>
<name>Q759J1_EREGS</name>
<dbReference type="HOGENOM" id="CLU_046006_0_1_1"/>
<evidence type="ECO:0000256" key="7">
    <source>
        <dbReference type="ARBA" id="ARBA00023239"/>
    </source>
</evidence>
<dbReference type="EMBL" id="AE016817">
    <property type="protein sequence ID" value="AAS52206.1"/>
    <property type="molecule type" value="Genomic_DNA"/>
</dbReference>
<dbReference type="PANTHER" id="PTHR10374:SF30">
    <property type="entry name" value="LACTOYLGLUTATHIONE LYASE"/>
    <property type="match status" value="1"/>
</dbReference>
<keyword evidence="5 8" id="KW-0479">Metal-binding</keyword>
<evidence type="ECO:0000259" key="9">
    <source>
        <dbReference type="PROSITE" id="PS51819"/>
    </source>
</evidence>
<reference evidence="10 11" key="1">
    <citation type="journal article" date="2004" name="Science">
        <title>The Ashbya gossypii genome as a tool for mapping the ancient Saccharomyces cerevisiae genome.</title>
        <authorList>
            <person name="Dietrich F.S."/>
            <person name="Voegeli S."/>
            <person name="Brachat S."/>
            <person name="Lerch A."/>
            <person name="Gates K."/>
            <person name="Steiner S."/>
            <person name="Mohr C."/>
            <person name="Pohlmann R."/>
            <person name="Luedi P."/>
            <person name="Choi S."/>
            <person name="Wing R.A."/>
            <person name="Flavier A."/>
            <person name="Gaffney T.D."/>
            <person name="Philippsen P."/>
        </authorList>
    </citation>
    <scope>NUCLEOTIDE SEQUENCE [LARGE SCALE GENOMIC DNA]</scope>
    <source>
        <strain evidence="11">ATCC 10895 / CBS 109.51 / FGSC 9923 / NRRL Y-1056</strain>
    </source>
</reference>
<reference evidence="11" key="2">
    <citation type="journal article" date="2013" name="G3 (Bethesda)">
        <title>Genomes of Ashbya fungi isolated from insects reveal four mating-type loci, numerous translocations, lack of transposons, and distinct gene duplications.</title>
        <authorList>
            <person name="Dietrich F.S."/>
            <person name="Voegeli S."/>
            <person name="Kuo S."/>
            <person name="Philippsen P."/>
        </authorList>
    </citation>
    <scope>GENOME REANNOTATION</scope>
    <source>
        <strain evidence="11">ATCC 10895 / CBS 109.51 / FGSC 9923 / NRRL Y-1056</strain>
    </source>
</reference>
<dbReference type="PANTHER" id="PTHR10374">
    <property type="entry name" value="LACTOYLGLUTATHIONE LYASE GLYOXALASE I"/>
    <property type="match status" value="1"/>
</dbReference>
<evidence type="ECO:0000256" key="1">
    <source>
        <dbReference type="ARBA" id="ARBA00001947"/>
    </source>
</evidence>
<accession>Q759J1</accession>
<organism evidence="10 11">
    <name type="scientific">Eremothecium gossypii (strain ATCC 10895 / CBS 109.51 / FGSC 9923 / NRRL Y-1056)</name>
    <name type="common">Yeast</name>
    <name type="synonym">Ashbya gossypii</name>
    <dbReference type="NCBI Taxonomy" id="284811"/>
    <lineage>
        <taxon>Eukaryota</taxon>
        <taxon>Fungi</taxon>
        <taxon>Dikarya</taxon>
        <taxon>Ascomycota</taxon>
        <taxon>Saccharomycotina</taxon>
        <taxon>Saccharomycetes</taxon>
        <taxon>Saccharomycetales</taxon>
        <taxon>Saccharomycetaceae</taxon>
        <taxon>Eremothecium</taxon>
    </lineage>
</organism>
<evidence type="ECO:0000256" key="6">
    <source>
        <dbReference type="ARBA" id="ARBA00022833"/>
    </source>
</evidence>
<keyword evidence="7 8" id="KW-0456">Lyase</keyword>
<dbReference type="GO" id="GO:0019243">
    <property type="term" value="P:methylglyoxal catabolic process to D-lactate via S-lactoyl-glutathione"/>
    <property type="evidence" value="ECO:0007669"/>
    <property type="project" value="EnsemblFungi"/>
</dbReference>
<evidence type="ECO:0000256" key="2">
    <source>
        <dbReference type="ARBA" id="ARBA00005008"/>
    </source>
</evidence>
<dbReference type="PROSITE" id="PS51819">
    <property type="entry name" value="VOC"/>
    <property type="match status" value="2"/>
</dbReference>
<feature type="domain" description="VOC" evidence="9">
    <location>
        <begin position="39"/>
        <end position="183"/>
    </location>
</feature>
<dbReference type="OMA" id="MGDAWGH"/>
<dbReference type="GO" id="GO:0046872">
    <property type="term" value="F:metal ion binding"/>
    <property type="evidence" value="ECO:0007669"/>
    <property type="project" value="UniProtKB-UniRule"/>
</dbReference>
<dbReference type="InterPro" id="IPR004361">
    <property type="entry name" value="Glyoxalase_1"/>
</dbReference>
<dbReference type="KEGG" id="ago:AGOS_ADR286C"/>
<protein>
    <recommendedName>
        <fullName evidence="4 8">Lactoylglutathione lyase</fullName>
        <ecNumber evidence="4 8">4.4.1.5</ecNumber>
    </recommendedName>
    <alternativeName>
        <fullName evidence="8">Glyoxalase I</fullName>
    </alternativeName>
</protein>
<dbReference type="InParanoid" id="Q759J1"/>
<dbReference type="Gene3D" id="3.10.180.10">
    <property type="entry name" value="2,3-Dihydroxybiphenyl 1,2-Dioxygenase, domain 1"/>
    <property type="match status" value="2"/>
</dbReference>
<dbReference type="Proteomes" id="UP000000591">
    <property type="component" value="Chromosome IV"/>
</dbReference>
<sequence length="337" mass="38342">MQGSVRAIRSLARQFRTMSVEKIYYPRKVQTAASDASLTLNHTSFRIKDPKVSVPFYEKHFGMQLLQKLEFPEQQRDVYVMSFPKQVNKLENGAPGIFHLSGTLHLAHSHGTENDAGYRPNNGNEEPHRGFGHICFSVADLPKECERLEAEGVAFKKRMSDGRQKNIAFALDPDGYWIELIQYNLSDAEPVDLGPKFNHTMLRVKDATKSLEFYQNVLGMSLLEVSEHANAKFTLYFLGYPAADERLKRESILELTHNWGTEDDADFSYHNGNAEPTGYSHMGVSLSDPAPLCADIEETYPDLEWELRYNKGSIKNLAVLRDPDGYHIQVLPRTWSL</sequence>
<comment type="similarity">
    <text evidence="3 8">Belongs to the glyoxalase I family.</text>
</comment>
<evidence type="ECO:0000256" key="3">
    <source>
        <dbReference type="ARBA" id="ARBA00010363"/>
    </source>
</evidence>
<dbReference type="PROSITE" id="PS00935">
    <property type="entry name" value="GLYOXALASE_I_2"/>
    <property type="match status" value="1"/>
</dbReference>
<evidence type="ECO:0000256" key="4">
    <source>
        <dbReference type="ARBA" id="ARBA00012081"/>
    </source>
</evidence>
<comment type="pathway">
    <text evidence="2 8">Secondary metabolite metabolism; methylglyoxal degradation; (R)-lactate from methylglyoxal: step 1/2.</text>
</comment>
<proteinExistence type="inferred from homology"/>
<dbReference type="EC" id="4.4.1.5" evidence="4 8"/>
<dbReference type="FunCoup" id="Q759J1">
    <property type="interactions" value="216"/>
</dbReference>
<evidence type="ECO:0000256" key="5">
    <source>
        <dbReference type="ARBA" id="ARBA00022723"/>
    </source>
</evidence>
<dbReference type="SUPFAM" id="SSF54593">
    <property type="entry name" value="Glyoxalase/Bleomycin resistance protein/Dihydroxybiphenyl dioxygenase"/>
    <property type="match status" value="2"/>
</dbReference>
<comment type="function">
    <text evidence="8">Catalyzes the conversion of hemimercaptal, formed from methylglyoxal and glutathione, to S-lactoylglutathione.</text>
</comment>
<dbReference type="GeneID" id="4620559"/>
<dbReference type="PROSITE" id="PS00934">
    <property type="entry name" value="GLYOXALASE_I_1"/>
    <property type="match status" value="2"/>
</dbReference>
<keyword evidence="6 8" id="KW-0862">Zinc</keyword>
<evidence type="ECO:0000313" key="10">
    <source>
        <dbReference type="EMBL" id="AAS52206.1"/>
    </source>
</evidence>
<dbReference type="NCBIfam" id="TIGR00068">
    <property type="entry name" value="glyox_I"/>
    <property type="match status" value="2"/>
</dbReference>
<keyword evidence="11" id="KW-1185">Reference proteome</keyword>
<dbReference type="InterPro" id="IPR004360">
    <property type="entry name" value="Glyas_Fos-R_dOase_dom"/>
</dbReference>
<dbReference type="GO" id="GO:0006749">
    <property type="term" value="P:glutathione metabolic process"/>
    <property type="evidence" value="ECO:0007669"/>
    <property type="project" value="EnsemblFungi"/>
</dbReference>
<comment type="catalytic activity">
    <reaction evidence="8">
        <text>(R)-S-lactoylglutathione = methylglyoxal + glutathione</text>
        <dbReference type="Rhea" id="RHEA:19069"/>
        <dbReference type="ChEBI" id="CHEBI:17158"/>
        <dbReference type="ChEBI" id="CHEBI:57474"/>
        <dbReference type="ChEBI" id="CHEBI:57925"/>
        <dbReference type="EC" id="4.4.1.5"/>
    </reaction>
</comment>
<evidence type="ECO:0000256" key="8">
    <source>
        <dbReference type="RuleBase" id="RU361179"/>
    </source>
</evidence>
<dbReference type="GO" id="GO:0004462">
    <property type="term" value="F:lactoylglutathione lyase activity"/>
    <property type="evidence" value="ECO:0007669"/>
    <property type="project" value="UniProtKB-UniRule"/>
</dbReference>
<dbReference type="InterPro" id="IPR029068">
    <property type="entry name" value="Glyas_Bleomycin-R_OHBP_Dase"/>
</dbReference>
<comment type="cofactor">
    <cofactor evidence="1 8">
        <name>Zn(2+)</name>
        <dbReference type="ChEBI" id="CHEBI:29105"/>
    </cofactor>
</comment>
<dbReference type="eggNOG" id="KOG2944">
    <property type="taxonomic scope" value="Eukaryota"/>
</dbReference>
<dbReference type="STRING" id="284811.Q759J1"/>
<dbReference type="InterPro" id="IPR037523">
    <property type="entry name" value="VOC_core"/>
</dbReference>
<dbReference type="AlphaFoldDB" id="Q759J1"/>
<gene>
    <name evidence="10" type="ORF">AGOS_ADR286C</name>
</gene>
<dbReference type="Pfam" id="PF00903">
    <property type="entry name" value="Glyoxalase"/>
    <property type="match status" value="2"/>
</dbReference>
<dbReference type="OrthoDB" id="16820at2759"/>
<feature type="domain" description="VOC" evidence="9">
    <location>
        <begin position="196"/>
        <end position="333"/>
    </location>
</feature>